<dbReference type="InterPro" id="IPR050390">
    <property type="entry name" value="C5-Methyltransferase"/>
</dbReference>
<dbReference type="Gene3D" id="3.90.120.10">
    <property type="entry name" value="DNA Methylase, subunit A, domain 2"/>
    <property type="match status" value="1"/>
</dbReference>
<organism evidence="9 10">
    <name type="scientific">Pseudomonas fluorescens</name>
    <dbReference type="NCBI Taxonomy" id="294"/>
    <lineage>
        <taxon>Bacteria</taxon>
        <taxon>Pseudomonadati</taxon>
        <taxon>Pseudomonadota</taxon>
        <taxon>Gammaproteobacteria</taxon>
        <taxon>Pseudomonadales</taxon>
        <taxon>Pseudomonadaceae</taxon>
        <taxon>Pseudomonas</taxon>
    </lineage>
</organism>
<evidence type="ECO:0000256" key="2">
    <source>
        <dbReference type="ARBA" id="ARBA00022679"/>
    </source>
</evidence>
<keyword evidence="3 6" id="KW-0949">S-adenosyl-L-methionine</keyword>
<dbReference type="InterPro" id="IPR031303">
    <property type="entry name" value="C5_meth_CS"/>
</dbReference>
<dbReference type="Proteomes" id="UP000295797">
    <property type="component" value="Chromosome"/>
</dbReference>
<gene>
    <name evidence="9" type="ORF">E4T63_25585</name>
</gene>
<dbReference type="REBASE" id="310864">
    <property type="entry name" value="M.Pfl677ORF25585P"/>
</dbReference>
<comment type="similarity">
    <text evidence="6 7">Belongs to the class I-like SAM-binding methyltransferase superfamily. C5-methyltransferase family.</text>
</comment>
<dbReference type="PROSITE" id="PS00095">
    <property type="entry name" value="C5_MTASE_2"/>
    <property type="match status" value="1"/>
</dbReference>
<dbReference type="GO" id="GO:0009307">
    <property type="term" value="P:DNA restriction-modification system"/>
    <property type="evidence" value="ECO:0007669"/>
    <property type="project" value="UniProtKB-KW"/>
</dbReference>
<protein>
    <recommendedName>
        <fullName evidence="8">Cytosine-specific methyltransferase</fullName>
        <ecNumber evidence="8">2.1.1.37</ecNumber>
    </recommendedName>
</protein>
<dbReference type="GO" id="GO:0044027">
    <property type="term" value="P:negative regulation of gene expression via chromosomal CpG island methylation"/>
    <property type="evidence" value="ECO:0007669"/>
    <property type="project" value="TreeGrafter"/>
</dbReference>
<dbReference type="PROSITE" id="PS00094">
    <property type="entry name" value="C5_MTASE_1"/>
    <property type="match status" value="1"/>
</dbReference>
<evidence type="ECO:0000256" key="8">
    <source>
        <dbReference type="RuleBase" id="RU000417"/>
    </source>
</evidence>
<dbReference type="GO" id="GO:0003677">
    <property type="term" value="F:DNA binding"/>
    <property type="evidence" value="ECO:0007669"/>
    <property type="project" value="TreeGrafter"/>
</dbReference>
<dbReference type="SUPFAM" id="SSF53335">
    <property type="entry name" value="S-adenosyl-L-methionine-dependent methyltransferases"/>
    <property type="match status" value="1"/>
</dbReference>
<evidence type="ECO:0000313" key="9">
    <source>
        <dbReference type="EMBL" id="QBX43771.1"/>
    </source>
</evidence>
<feature type="active site" evidence="6">
    <location>
        <position position="80"/>
    </location>
</feature>
<dbReference type="GO" id="GO:0003886">
    <property type="term" value="F:DNA (cytosine-5-)-methyltransferase activity"/>
    <property type="evidence" value="ECO:0007669"/>
    <property type="project" value="UniProtKB-EC"/>
</dbReference>
<evidence type="ECO:0000256" key="6">
    <source>
        <dbReference type="PROSITE-ProRule" id="PRU01016"/>
    </source>
</evidence>
<reference evidence="9 10" key="1">
    <citation type="submission" date="2019-03" db="EMBL/GenBank/DDBJ databases">
        <title>Complete genome sequence of the plant growth promoting strain Pseudomonas fluorescens LBUM677.</title>
        <authorList>
            <person name="Novinscak A."/>
            <person name="Joly D."/>
            <person name="Filion M."/>
        </authorList>
    </citation>
    <scope>NUCLEOTIDE SEQUENCE [LARGE SCALE GENOMIC DNA]</scope>
    <source>
        <strain evidence="9 10">LBUM677</strain>
    </source>
</reference>
<dbReference type="InterPro" id="IPR001525">
    <property type="entry name" value="C5_MeTfrase"/>
</dbReference>
<dbReference type="Gene3D" id="3.40.50.150">
    <property type="entry name" value="Vaccinia Virus protein VP39"/>
    <property type="match status" value="1"/>
</dbReference>
<comment type="catalytic activity">
    <reaction evidence="5 8">
        <text>a 2'-deoxycytidine in DNA + S-adenosyl-L-methionine = a 5-methyl-2'-deoxycytidine in DNA + S-adenosyl-L-homocysteine + H(+)</text>
        <dbReference type="Rhea" id="RHEA:13681"/>
        <dbReference type="Rhea" id="RHEA-COMP:11369"/>
        <dbReference type="Rhea" id="RHEA-COMP:11370"/>
        <dbReference type="ChEBI" id="CHEBI:15378"/>
        <dbReference type="ChEBI" id="CHEBI:57856"/>
        <dbReference type="ChEBI" id="CHEBI:59789"/>
        <dbReference type="ChEBI" id="CHEBI:85452"/>
        <dbReference type="ChEBI" id="CHEBI:85454"/>
        <dbReference type="EC" id="2.1.1.37"/>
    </reaction>
</comment>
<dbReference type="InterPro" id="IPR029063">
    <property type="entry name" value="SAM-dependent_MTases_sf"/>
</dbReference>
<dbReference type="PRINTS" id="PR00105">
    <property type="entry name" value="C5METTRFRASE"/>
</dbReference>
<dbReference type="InterPro" id="IPR018117">
    <property type="entry name" value="C5_DNA_meth_AS"/>
</dbReference>
<dbReference type="RefSeq" id="WP_135296692.1">
    <property type="nucleotide sequence ID" value="NZ_CP038438.1"/>
</dbReference>
<keyword evidence="2 6" id="KW-0808">Transferase</keyword>
<evidence type="ECO:0000256" key="3">
    <source>
        <dbReference type="ARBA" id="ARBA00022691"/>
    </source>
</evidence>
<accession>A0AAP8Z1S9</accession>
<evidence type="ECO:0000256" key="7">
    <source>
        <dbReference type="RuleBase" id="RU000416"/>
    </source>
</evidence>
<evidence type="ECO:0000313" key="10">
    <source>
        <dbReference type="Proteomes" id="UP000295797"/>
    </source>
</evidence>
<keyword evidence="4" id="KW-0680">Restriction system</keyword>
<dbReference type="PANTHER" id="PTHR10629">
    <property type="entry name" value="CYTOSINE-SPECIFIC METHYLTRANSFERASE"/>
    <property type="match status" value="1"/>
</dbReference>
<evidence type="ECO:0000256" key="5">
    <source>
        <dbReference type="ARBA" id="ARBA00047422"/>
    </source>
</evidence>
<sequence>MHDIDAVDLFCGAGGLTAGLLKTGISVRAGYDIDLNCEYAYKTNNGAEFVAESVDIAKVEDVASWYRPSRIKLLAGCAPCQPFSSYNQGRDTSTDRKWPLLYSFEKLIKGIKPELVTMENVPDVTKHKVYLDFVQGLQDEGYHIWAGTIHCVDYGLPQQRRRHVLLASRLGPIAMIPKTHAGKPVTAQEAIGHLPKLAAGECDPSDPLHRAATLTPTNLERIKRSTPGGTWKDWPEWLRADCHRKASGKTYPSVYGRMRHDAPGPTMTTLCYGFGNGRFGHYDTEQHRAISLREAATLQSFPETYQFMPPEKITFKAVGRMIGNAVPVRLGEVIGLSIQRHLEELDSREKVAKILP</sequence>
<dbReference type="NCBIfam" id="TIGR00675">
    <property type="entry name" value="dcm"/>
    <property type="match status" value="1"/>
</dbReference>
<dbReference type="EMBL" id="CP038438">
    <property type="protein sequence ID" value="QBX43771.1"/>
    <property type="molecule type" value="Genomic_DNA"/>
</dbReference>
<dbReference type="AlphaFoldDB" id="A0AAP8Z1S9"/>
<dbReference type="PANTHER" id="PTHR10629:SF52">
    <property type="entry name" value="DNA (CYTOSINE-5)-METHYLTRANSFERASE 1"/>
    <property type="match status" value="1"/>
</dbReference>
<evidence type="ECO:0000256" key="4">
    <source>
        <dbReference type="ARBA" id="ARBA00022747"/>
    </source>
</evidence>
<evidence type="ECO:0000256" key="1">
    <source>
        <dbReference type="ARBA" id="ARBA00022603"/>
    </source>
</evidence>
<dbReference type="Pfam" id="PF00145">
    <property type="entry name" value="DNA_methylase"/>
    <property type="match status" value="1"/>
</dbReference>
<dbReference type="GO" id="GO:0032259">
    <property type="term" value="P:methylation"/>
    <property type="evidence" value="ECO:0007669"/>
    <property type="project" value="UniProtKB-KW"/>
</dbReference>
<keyword evidence="1 6" id="KW-0489">Methyltransferase</keyword>
<name>A0AAP8Z1S9_PSEFL</name>
<dbReference type="PROSITE" id="PS51679">
    <property type="entry name" value="SAM_MT_C5"/>
    <property type="match status" value="1"/>
</dbReference>
<proteinExistence type="inferred from homology"/>
<dbReference type="EC" id="2.1.1.37" evidence="8"/>